<gene>
    <name evidence="1" type="ORF">OLEA9_A007589</name>
</gene>
<dbReference type="EMBL" id="CACTIH010002390">
    <property type="protein sequence ID" value="CAA2976264.1"/>
    <property type="molecule type" value="Genomic_DNA"/>
</dbReference>
<accession>A0A8S0RBH1</accession>
<dbReference type="AlphaFoldDB" id="A0A8S0RBH1"/>
<keyword evidence="2" id="KW-1185">Reference proteome</keyword>
<reference evidence="1 2" key="1">
    <citation type="submission" date="2019-12" db="EMBL/GenBank/DDBJ databases">
        <authorList>
            <person name="Alioto T."/>
            <person name="Alioto T."/>
            <person name="Gomez Garrido J."/>
        </authorList>
    </citation>
    <scope>NUCLEOTIDE SEQUENCE [LARGE SCALE GENOMIC DNA]</scope>
</reference>
<name>A0A8S0RBH1_OLEEU</name>
<proteinExistence type="predicted"/>
<comment type="caution">
    <text evidence="1">The sequence shown here is derived from an EMBL/GenBank/DDBJ whole genome shotgun (WGS) entry which is preliminary data.</text>
</comment>
<evidence type="ECO:0000313" key="2">
    <source>
        <dbReference type="Proteomes" id="UP000594638"/>
    </source>
</evidence>
<sequence>MLFFDGVERGTKSAKIVEAPKTIEQPALAADAPLESIRFLMEIDSLTGASEEKGMESHNIAKLDEKEESVVLERYEREANRIFRYFSKPGHHLQTDKVSSNITEKISMTLLNEAISKNVFLPKNACKQQLKT</sequence>
<organism evidence="1 2">
    <name type="scientific">Olea europaea subsp. europaea</name>
    <dbReference type="NCBI Taxonomy" id="158383"/>
    <lineage>
        <taxon>Eukaryota</taxon>
        <taxon>Viridiplantae</taxon>
        <taxon>Streptophyta</taxon>
        <taxon>Embryophyta</taxon>
        <taxon>Tracheophyta</taxon>
        <taxon>Spermatophyta</taxon>
        <taxon>Magnoliopsida</taxon>
        <taxon>eudicotyledons</taxon>
        <taxon>Gunneridae</taxon>
        <taxon>Pentapetalae</taxon>
        <taxon>asterids</taxon>
        <taxon>lamiids</taxon>
        <taxon>Lamiales</taxon>
        <taxon>Oleaceae</taxon>
        <taxon>Oleeae</taxon>
        <taxon>Olea</taxon>
    </lineage>
</organism>
<dbReference type="Proteomes" id="UP000594638">
    <property type="component" value="Unassembled WGS sequence"/>
</dbReference>
<evidence type="ECO:0000313" key="1">
    <source>
        <dbReference type="EMBL" id="CAA2976264.1"/>
    </source>
</evidence>
<protein>
    <submittedName>
        <fullName evidence="1">Uncharacterized protein</fullName>
    </submittedName>
</protein>
<dbReference type="Gramene" id="OE9A007589T1">
    <property type="protein sequence ID" value="OE9A007589C1"/>
    <property type="gene ID" value="OE9A007589"/>
</dbReference>